<feature type="region of interest" description="Disordered" evidence="1">
    <location>
        <begin position="64"/>
        <end position="83"/>
    </location>
</feature>
<evidence type="ECO:0000256" key="1">
    <source>
        <dbReference type="SAM" id="MobiDB-lite"/>
    </source>
</evidence>
<evidence type="ECO:0000313" key="3">
    <source>
        <dbReference type="Proteomes" id="UP000004105"/>
    </source>
</evidence>
<reference evidence="2 3" key="1">
    <citation type="submission" date="2011-02" db="EMBL/GenBank/DDBJ databases">
        <authorList>
            <person name="Muzny D."/>
            <person name="Qin X."/>
            <person name="Deng J."/>
            <person name="Jiang H."/>
            <person name="Liu Y."/>
            <person name="Qu J."/>
            <person name="Song X.-Z."/>
            <person name="Zhang L."/>
            <person name="Thornton R."/>
            <person name="Coyle M."/>
            <person name="Francisco L."/>
            <person name="Jackson L."/>
            <person name="Javaid M."/>
            <person name="Korchina V."/>
            <person name="Kovar C."/>
            <person name="Mata R."/>
            <person name="Mathew T."/>
            <person name="Ngo R."/>
            <person name="Nguyen L."/>
            <person name="Nguyen N."/>
            <person name="Okwuonu G."/>
            <person name="Ongeri F."/>
            <person name="Pham C."/>
            <person name="Simmons D."/>
            <person name="Wilczek-Boney K."/>
            <person name="Hale W."/>
            <person name="Jakkamsetti A."/>
            <person name="Pham P."/>
            <person name="Ruth R."/>
            <person name="San Lucas F."/>
            <person name="Warren J."/>
            <person name="Zhang J."/>
            <person name="Zhao Z."/>
            <person name="Zhou C."/>
            <person name="Zhu D."/>
            <person name="Lee S."/>
            <person name="Bess C."/>
            <person name="Blankenburg K."/>
            <person name="Forbes L."/>
            <person name="Fu Q."/>
            <person name="Gubbala S."/>
            <person name="Hirani K."/>
            <person name="Jayaseelan J.C."/>
            <person name="Lara F."/>
            <person name="Munidasa M."/>
            <person name="Palculict T."/>
            <person name="Patil S."/>
            <person name="Pu L.-L."/>
            <person name="Saada N."/>
            <person name="Tang L."/>
            <person name="Weissenberger G."/>
            <person name="Zhu Y."/>
            <person name="Hemphill L."/>
            <person name="Shang Y."/>
            <person name="Youmans B."/>
            <person name="Ayvaz T."/>
            <person name="Ross M."/>
            <person name="Santibanez J."/>
            <person name="Aqrawi P."/>
            <person name="Gross S."/>
            <person name="Joshi V."/>
            <person name="Fowler G."/>
            <person name="Nazareth L."/>
            <person name="Reid J."/>
            <person name="Worley K."/>
            <person name="Petrosino J."/>
            <person name="Highlander S."/>
            <person name="Gibbs R."/>
        </authorList>
    </citation>
    <scope>NUCLEOTIDE SEQUENCE [LARGE SCALE GENOMIC DNA]</scope>
    <source>
        <strain evidence="2 3">ATCC BAA-1200</strain>
    </source>
</reference>
<dbReference type="AlphaFoldDB" id="F2B9J0"/>
<accession>F2B9J0</accession>
<dbReference type="HOGENOM" id="CLU_2539052_0_0_4"/>
<dbReference type="EMBL" id="AFAY01000006">
    <property type="protein sequence ID" value="EGF11905.1"/>
    <property type="molecule type" value="Genomic_DNA"/>
</dbReference>
<comment type="caution">
    <text evidence="2">The sequence shown here is derived from an EMBL/GenBank/DDBJ whole genome shotgun (WGS) entry which is preliminary data.</text>
</comment>
<organism evidence="2 3">
    <name type="scientific">Neisseria bacilliformis ATCC BAA-1200</name>
    <dbReference type="NCBI Taxonomy" id="888742"/>
    <lineage>
        <taxon>Bacteria</taxon>
        <taxon>Pseudomonadati</taxon>
        <taxon>Pseudomonadota</taxon>
        <taxon>Betaproteobacteria</taxon>
        <taxon>Neisseriales</taxon>
        <taxon>Neisseriaceae</taxon>
        <taxon>Neisseria</taxon>
    </lineage>
</organism>
<evidence type="ECO:0000313" key="2">
    <source>
        <dbReference type="EMBL" id="EGF11905.1"/>
    </source>
</evidence>
<keyword evidence="3" id="KW-1185">Reference proteome</keyword>
<gene>
    <name evidence="2" type="ORF">HMPREF9123_0346</name>
</gene>
<proteinExistence type="predicted"/>
<dbReference type="Proteomes" id="UP000004105">
    <property type="component" value="Unassembled WGS sequence"/>
</dbReference>
<name>F2B9J0_9NEIS</name>
<sequence length="83" mass="9502">MTGAAEFFSRRAHRPFGARWQIYVNKKTICEIFPLHCVMRPRLHATLFADGRRRRVQTASCALAARTAPQHRKQRPAPTSEAV</sequence>
<protein>
    <submittedName>
        <fullName evidence="2">Uncharacterized protein</fullName>
    </submittedName>
</protein>